<keyword evidence="10 20" id="KW-0418">Kinase</keyword>
<evidence type="ECO:0000256" key="18">
    <source>
        <dbReference type="SAM" id="Phobius"/>
    </source>
</evidence>
<dbReference type="GO" id="GO:0000155">
    <property type="term" value="F:phosphorelay sensor kinase activity"/>
    <property type="evidence" value="ECO:0007669"/>
    <property type="project" value="InterPro"/>
</dbReference>
<dbReference type="InterPro" id="IPR017055">
    <property type="entry name" value="Sig_transdc_His_kinase_DctB"/>
</dbReference>
<dbReference type="InterPro" id="IPR005467">
    <property type="entry name" value="His_kinase_dom"/>
</dbReference>
<dbReference type="Proteomes" id="UP000190135">
    <property type="component" value="Unassembled WGS sequence"/>
</dbReference>
<evidence type="ECO:0000256" key="7">
    <source>
        <dbReference type="ARBA" id="ARBA00022679"/>
    </source>
</evidence>
<keyword evidence="17" id="KW-0175">Coiled coil</keyword>
<dbReference type="PIRSF" id="PIRSF036431">
    <property type="entry name" value="STHK_DctB"/>
    <property type="match status" value="1"/>
</dbReference>
<keyword evidence="8 18" id="KW-0812">Transmembrane</keyword>
<evidence type="ECO:0000259" key="19">
    <source>
        <dbReference type="PROSITE" id="PS50109"/>
    </source>
</evidence>
<dbReference type="Gene3D" id="3.30.565.10">
    <property type="entry name" value="Histidine kinase-like ATPase, C-terminal domain"/>
    <property type="match status" value="1"/>
</dbReference>
<dbReference type="SUPFAM" id="SSF55874">
    <property type="entry name" value="ATPase domain of HSP90 chaperone/DNA topoisomerase II/histidine kinase"/>
    <property type="match status" value="1"/>
</dbReference>
<dbReference type="SMART" id="SM00387">
    <property type="entry name" value="HATPase_c"/>
    <property type="match status" value="1"/>
</dbReference>
<evidence type="ECO:0000256" key="15">
    <source>
        <dbReference type="ARBA" id="ARBA00059004"/>
    </source>
</evidence>
<dbReference type="PANTHER" id="PTHR43065">
    <property type="entry name" value="SENSOR HISTIDINE KINASE"/>
    <property type="match status" value="1"/>
</dbReference>
<dbReference type="EC" id="2.7.13.3" evidence="3"/>
<feature type="transmembrane region" description="Helical" evidence="18">
    <location>
        <begin position="269"/>
        <end position="294"/>
    </location>
</feature>
<evidence type="ECO:0000256" key="6">
    <source>
        <dbReference type="ARBA" id="ARBA00022553"/>
    </source>
</evidence>
<dbReference type="SMART" id="SM00388">
    <property type="entry name" value="HisKA"/>
    <property type="match status" value="1"/>
</dbReference>
<evidence type="ECO:0000256" key="2">
    <source>
        <dbReference type="ARBA" id="ARBA00004429"/>
    </source>
</evidence>
<dbReference type="RefSeq" id="WP_165690777.1">
    <property type="nucleotide sequence ID" value="NZ_FUXL01000002.1"/>
</dbReference>
<keyword evidence="6" id="KW-0597">Phosphoprotein</keyword>
<evidence type="ECO:0000256" key="12">
    <source>
        <dbReference type="ARBA" id="ARBA00022989"/>
    </source>
</evidence>
<evidence type="ECO:0000256" key="3">
    <source>
        <dbReference type="ARBA" id="ARBA00012438"/>
    </source>
</evidence>
<evidence type="ECO:0000256" key="13">
    <source>
        <dbReference type="ARBA" id="ARBA00023012"/>
    </source>
</evidence>
<evidence type="ECO:0000256" key="11">
    <source>
        <dbReference type="ARBA" id="ARBA00022840"/>
    </source>
</evidence>
<feature type="coiled-coil region" evidence="17">
    <location>
        <begin position="317"/>
        <end position="351"/>
    </location>
</feature>
<evidence type="ECO:0000256" key="14">
    <source>
        <dbReference type="ARBA" id="ARBA00023136"/>
    </source>
</evidence>
<keyword evidence="7" id="KW-0808">Transferase</keyword>
<dbReference type="PRINTS" id="PR00344">
    <property type="entry name" value="BCTRLSENSOR"/>
</dbReference>
<dbReference type="FunFam" id="1.10.287.130:FF:000049">
    <property type="entry name" value="C4-dicarboxylate transport sensor protein DctB"/>
    <property type="match status" value="1"/>
</dbReference>
<keyword evidence="21" id="KW-1185">Reference proteome</keyword>
<dbReference type="Gene3D" id="3.30.450.20">
    <property type="entry name" value="PAS domain"/>
    <property type="match status" value="2"/>
</dbReference>
<dbReference type="InterPro" id="IPR004358">
    <property type="entry name" value="Sig_transdc_His_kin-like_C"/>
</dbReference>
<keyword evidence="9" id="KW-0547">Nucleotide-binding</keyword>
<feature type="domain" description="Histidine kinase" evidence="19">
    <location>
        <begin position="360"/>
        <end position="573"/>
    </location>
</feature>
<evidence type="ECO:0000256" key="10">
    <source>
        <dbReference type="ARBA" id="ARBA00022777"/>
    </source>
</evidence>
<dbReference type="GO" id="GO:0005524">
    <property type="term" value="F:ATP binding"/>
    <property type="evidence" value="ECO:0007669"/>
    <property type="project" value="UniProtKB-KW"/>
</dbReference>
<evidence type="ECO:0000256" key="17">
    <source>
        <dbReference type="SAM" id="Coils"/>
    </source>
</evidence>
<dbReference type="PANTHER" id="PTHR43065:SF46">
    <property type="entry name" value="C4-DICARBOXYLATE TRANSPORT SENSOR PROTEIN DCTB"/>
    <property type="match status" value="1"/>
</dbReference>
<dbReference type="AlphaFoldDB" id="A0A1T4MU56"/>
<comment type="subcellular location">
    <subcellularLocation>
        <location evidence="2">Cell inner membrane</location>
        <topology evidence="2">Multi-pass membrane protein</topology>
    </subcellularLocation>
</comment>
<dbReference type="GO" id="GO:0005886">
    <property type="term" value="C:plasma membrane"/>
    <property type="evidence" value="ECO:0007669"/>
    <property type="project" value="UniProtKB-SubCell"/>
</dbReference>
<dbReference type="InterPro" id="IPR003661">
    <property type="entry name" value="HisK_dim/P_dom"/>
</dbReference>
<dbReference type="STRING" id="1365950.SAMN05428963_102286"/>
<dbReference type="Pfam" id="PF00512">
    <property type="entry name" value="HisKA"/>
    <property type="match status" value="1"/>
</dbReference>
<evidence type="ECO:0000256" key="5">
    <source>
        <dbReference type="ARBA" id="ARBA00022519"/>
    </source>
</evidence>
<organism evidence="20 21">
    <name type="scientific">Consotaella salsifontis</name>
    <dbReference type="NCBI Taxonomy" id="1365950"/>
    <lineage>
        <taxon>Bacteria</taxon>
        <taxon>Pseudomonadati</taxon>
        <taxon>Pseudomonadota</taxon>
        <taxon>Alphaproteobacteria</taxon>
        <taxon>Hyphomicrobiales</taxon>
        <taxon>Aurantimonadaceae</taxon>
        <taxon>Consotaella</taxon>
    </lineage>
</organism>
<comment type="function">
    <text evidence="15">Member of the two-component regulatory system DctB/DctD involved in the transport of C4-dicarboxylates. DctB functions as a membrane-associated protein kinase that phosphorylates DctD in response to environmental signals.</text>
</comment>
<dbReference type="CDD" id="cd00082">
    <property type="entry name" value="HisKA"/>
    <property type="match status" value="1"/>
</dbReference>
<evidence type="ECO:0000256" key="4">
    <source>
        <dbReference type="ARBA" id="ARBA00022475"/>
    </source>
</evidence>
<dbReference type="InterPro" id="IPR036097">
    <property type="entry name" value="HisK_dim/P_sf"/>
</dbReference>
<comment type="catalytic activity">
    <reaction evidence="1">
        <text>ATP + protein L-histidine = ADP + protein N-phospho-L-histidine.</text>
        <dbReference type="EC" id="2.7.13.3"/>
    </reaction>
</comment>
<reference evidence="20 21" key="1">
    <citation type="submission" date="2017-02" db="EMBL/GenBank/DDBJ databases">
        <authorList>
            <person name="Peterson S.W."/>
        </authorList>
    </citation>
    <scope>NUCLEOTIDE SEQUENCE [LARGE SCALE GENOMIC DNA]</scope>
    <source>
        <strain evidence="20 21">USBA 369</strain>
    </source>
</reference>
<dbReference type="Gene3D" id="1.10.287.130">
    <property type="match status" value="1"/>
</dbReference>
<proteinExistence type="predicted"/>
<dbReference type="SUPFAM" id="SSF47384">
    <property type="entry name" value="Homodimeric domain of signal transducing histidine kinase"/>
    <property type="match status" value="1"/>
</dbReference>
<keyword evidence="5" id="KW-0997">Cell inner membrane</keyword>
<keyword evidence="13" id="KW-0902">Two-component regulatory system</keyword>
<accession>A0A1T4MU56</accession>
<evidence type="ECO:0000256" key="1">
    <source>
        <dbReference type="ARBA" id="ARBA00000085"/>
    </source>
</evidence>
<dbReference type="EMBL" id="FUXL01000002">
    <property type="protein sequence ID" value="SJZ70305.1"/>
    <property type="molecule type" value="Genomic_DNA"/>
</dbReference>
<dbReference type="Pfam" id="PF02518">
    <property type="entry name" value="HATPase_c"/>
    <property type="match status" value="1"/>
</dbReference>
<dbReference type="InterPro" id="IPR003594">
    <property type="entry name" value="HATPase_dom"/>
</dbReference>
<dbReference type="InterPro" id="IPR036890">
    <property type="entry name" value="HATPase_C_sf"/>
</dbReference>
<sequence length="587" mass="63641">MSKTSRRIRRRAGRWAVAVLVVVCALLVLAAAMTSRARVLDSLRREAEERLAIQTEVLTGLFEKYRLVPALVARRRDVADLFAAPEQASRDVEAAAMALEVQGLSGAPHVLFVNSTGAVFAHAAPHRPAPAVPASLFEAARQHRLGRASVTDSAGERAYLFSSGVWQGDRLLGLVAVAVPLDSLEATWSLSRNPIFVTDELGRILISNVPDWRLQPGRGATAVLPAHDLDEVFLASPDGREHPFVEASRDLPLLGWTLSVLVDVAPARLTFWIGGGAAALVLGLVALVALFILMRRDALLRRMRSERAATLRLERRVRDRTRELAREVEERAEAERNLRAAQEKVVQSAKLAAIGQMATTLSHEFNQPLTAIQAFADNAKRFLERGNSEAATRNLGKIEEMIRRTGELSRTLLSFARPPDQSVTSVPLAVVVDEALIMMRPRARTLAIALEIERPEKAVAVQGGRIRLTQVVVNLLANAIDAVSEEKDGRVRIAWGEDEEGAFLFVEDNGPGVSPEMRQTIFDPFFTTKGVGKGFGIGLSIVASIVAEFGGSIAVGEGREGGARFEVRLKGGGATLPTESMTVKVAS</sequence>
<evidence type="ECO:0000313" key="20">
    <source>
        <dbReference type="EMBL" id="SJZ70305.1"/>
    </source>
</evidence>
<protein>
    <recommendedName>
        <fullName evidence="16">C4-dicarboxylate transport sensor protein DctB</fullName>
        <ecNumber evidence="3">2.7.13.3</ecNumber>
    </recommendedName>
</protein>
<keyword evidence="12 18" id="KW-1133">Transmembrane helix</keyword>
<keyword evidence="14 18" id="KW-0472">Membrane</keyword>
<evidence type="ECO:0000256" key="8">
    <source>
        <dbReference type="ARBA" id="ARBA00022692"/>
    </source>
</evidence>
<name>A0A1T4MU56_9HYPH</name>
<keyword evidence="4" id="KW-1003">Cell membrane</keyword>
<evidence type="ECO:0000313" key="21">
    <source>
        <dbReference type="Proteomes" id="UP000190135"/>
    </source>
</evidence>
<evidence type="ECO:0000256" key="9">
    <source>
        <dbReference type="ARBA" id="ARBA00022741"/>
    </source>
</evidence>
<gene>
    <name evidence="20" type="ORF">SAMN05428963_102286</name>
</gene>
<evidence type="ECO:0000256" key="16">
    <source>
        <dbReference type="ARBA" id="ARBA00073143"/>
    </source>
</evidence>
<dbReference type="PROSITE" id="PS50109">
    <property type="entry name" value="HIS_KIN"/>
    <property type="match status" value="1"/>
</dbReference>
<keyword evidence="11" id="KW-0067">ATP-binding</keyword>